<feature type="transmembrane region" description="Helical" evidence="1">
    <location>
        <begin position="104"/>
        <end position="124"/>
    </location>
</feature>
<gene>
    <name evidence="2" type="ORF">BO88DRAFT_12283</name>
</gene>
<evidence type="ECO:0000313" key="2">
    <source>
        <dbReference type="EMBL" id="PYH74458.1"/>
    </source>
</evidence>
<dbReference type="GeneID" id="37205935"/>
<dbReference type="OrthoDB" id="10394744at2759"/>
<dbReference type="Proteomes" id="UP000248405">
    <property type="component" value="Unassembled WGS sequence"/>
</dbReference>
<evidence type="ECO:0000313" key="3">
    <source>
        <dbReference type="Proteomes" id="UP000248405"/>
    </source>
</evidence>
<protein>
    <submittedName>
        <fullName evidence="2">Uncharacterized protein</fullName>
    </submittedName>
</protein>
<evidence type="ECO:0000256" key="1">
    <source>
        <dbReference type="SAM" id="Phobius"/>
    </source>
</evidence>
<keyword evidence="3" id="KW-1185">Reference proteome</keyword>
<keyword evidence="1" id="KW-0472">Membrane</keyword>
<accession>A0A319CGJ8</accession>
<feature type="transmembrane region" description="Helical" evidence="1">
    <location>
        <begin position="26"/>
        <end position="48"/>
    </location>
</feature>
<proteinExistence type="predicted"/>
<keyword evidence="1" id="KW-1133">Transmembrane helix</keyword>
<organism evidence="2 3">
    <name type="scientific">Aspergillus vadensis (strain CBS 113365 / IMI 142717 / IBT 24658)</name>
    <dbReference type="NCBI Taxonomy" id="1448311"/>
    <lineage>
        <taxon>Eukaryota</taxon>
        <taxon>Fungi</taxon>
        <taxon>Dikarya</taxon>
        <taxon>Ascomycota</taxon>
        <taxon>Pezizomycotina</taxon>
        <taxon>Eurotiomycetes</taxon>
        <taxon>Eurotiomycetidae</taxon>
        <taxon>Eurotiales</taxon>
        <taxon>Aspergillaceae</taxon>
        <taxon>Aspergillus</taxon>
        <taxon>Aspergillus subgen. Circumdati</taxon>
    </lineage>
</organism>
<dbReference type="AlphaFoldDB" id="A0A319CGJ8"/>
<dbReference type="EMBL" id="KZ821614">
    <property type="protein sequence ID" value="PYH74458.1"/>
    <property type="molecule type" value="Genomic_DNA"/>
</dbReference>
<dbReference type="RefSeq" id="XP_025568252.1">
    <property type="nucleotide sequence ID" value="XM_025701343.1"/>
</dbReference>
<sequence length="143" mass="16491">MFPPTFYGSSFCLLGSDRVFLCEAENGISCGMVLLLLFVVLTVVLIGVRERRRERSGVVVPFHHCRQFNQIKRMVWVVYSGCVWKLWCNAGPGLRLLFSISLDYLKYHPISFFVVSPVIIRLYWTSVRLYANTTHVLITDEPL</sequence>
<reference evidence="2" key="1">
    <citation type="submission" date="2016-12" db="EMBL/GenBank/DDBJ databases">
        <title>The genomes of Aspergillus section Nigri reveals drivers in fungal speciation.</title>
        <authorList>
            <consortium name="DOE Joint Genome Institute"/>
            <person name="Vesth T.C."/>
            <person name="Nybo J."/>
            <person name="Theobald S."/>
            <person name="Brandl J."/>
            <person name="Frisvad J.C."/>
            <person name="Nielsen K.F."/>
            <person name="Lyhne E.K."/>
            <person name="Kogle M.E."/>
            <person name="Kuo A."/>
            <person name="Riley R."/>
            <person name="Clum A."/>
            <person name="Nolan M."/>
            <person name="Lipzen A."/>
            <person name="Salamov A."/>
            <person name="Henrissat B."/>
            <person name="Wiebenga A."/>
            <person name="De Vries R.P."/>
            <person name="Grigoriev I.V."/>
            <person name="Mortensen U.H."/>
            <person name="Andersen M.R."/>
            <person name="Baker S.E."/>
        </authorList>
    </citation>
    <scope>NUCLEOTIDE SEQUENCE [LARGE SCALE GENOMIC DNA]</scope>
    <source>
        <strain evidence="2">CBS 113365</strain>
    </source>
</reference>
<feature type="transmembrane region" description="Helical" evidence="1">
    <location>
        <begin position="76"/>
        <end position="98"/>
    </location>
</feature>
<name>A0A319CGJ8_ASPVC</name>
<keyword evidence="1" id="KW-0812">Transmembrane</keyword>